<dbReference type="SMART" id="SM01017">
    <property type="entry name" value="Arrestin_C"/>
    <property type="match status" value="1"/>
</dbReference>
<keyword evidence="4" id="KW-1185">Reference proteome</keyword>
<feature type="region of interest" description="Disordered" evidence="1">
    <location>
        <begin position="399"/>
        <end position="484"/>
    </location>
</feature>
<dbReference type="AlphaFoldDB" id="A0A5E8B0P8"/>
<feature type="compositionally biased region" description="Polar residues" evidence="1">
    <location>
        <begin position="719"/>
        <end position="731"/>
    </location>
</feature>
<gene>
    <name evidence="3" type="ORF">SAPINGB_P000473</name>
</gene>
<dbReference type="Proteomes" id="UP000398389">
    <property type="component" value="Unassembled WGS sequence"/>
</dbReference>
<feature type="region of interest" description="Disordered" evidence="1">
    <location>
        <begin position="677"/>
        <end position="746"/>
    </location>
</feature>
<protein>
    <recommendedName>
        <fullName evidence="2">Arrestin C-terminal-like domain-containing protein</fullName>
    </recommendedName>
</protein>
<dbReference type="PANTHER" id="PTHR11188">
    <property type="entry name" value="ARRESTIN DOMAIN CONTAINING PROTEIN"/>
    <property type="match status" value="1"/>
</dbReference>
<dbReference type="EMBL" id="CABVLU010000001">
    <property type="protein sequence ID" value="VVT44609.1"/>
    <property type="molecule type" value="Genomic_DNA"/>
</dbReference>
<evidence type="ECO:0000313" key="4">
    <source>
        <dbReference type="Proteomes" id="UP000398389"/>
    </source>
</evidence>
<feature type="compositionally biased region" description="Polar residues" evidence="1">
    <location>
        <begin position="122"/>
        <end position="146"/>
    </location>
</feature>
<dbReference type="InterPro" id="IPR050357">
    <property type="entry name" value="Arrestin_domain-protein"/>
</dbReference>
<feature type="domain" description="Arrestin C-terminal-like" evidence="2">
    <location>
        <begin position="607"/>
        <end position="848"/>
    </location>
</feature>
<feature type="compositionally biased region" description="Acidic residues" evidence="1">
    <location>
        <begin position="439"/>
        <end position="454"/>
    </location>
</feature>
<feature type="compositionally biased region" description="Low complexity" evidence="1">
    <location>
        <begin position="967"/>
        <end position="987"/>
    </location>
</feature>
<dbReference type="InterPro" id="IPR011022">
    <property type="entry name" value="Arrestin_C-like"/>
</dbReference>
<reference evidence="3 4" key="1">
    <citation type="submission" date="2019-09" db="EMBL/GenBank/DDBJ databases">
        <authorList>
            <person name="Brejova B."/>
        </authorList>
    </citation>
    <scope>NUCLEOTIDE SEQUENCE [LARGE SCALE GENOMIC DNA]</scope>
</reference>
<dbReference type="GO" id="GO:0005829">
    <property type="term" value="C:cytosol"/>
    <property type="evidence" value="ECO:0007669"/>
    <property type="project" value="TreeGrafter"/>
</dbReference>
<dbReference type="GeneID" id="43579297"/>
<feature type="compositionally biased region" description="Polar residues" evidence="1">
    <location>
        <begin position="172"/>
        <end position="183"/>
    </location>
</feature>
<feature type="region of interest" description="Disordered" evidence="1">
    <location>
        <begin position="35"/>
        <end position="54"/>
    </location>
</feature>
<dbReference type="GO" id="GO:0030674">
    <property type="term" value="F:protein-macromolecule adaptor activity"/>
    <property type="evidence" value="ECO:0007669"/>
    <property type="project" value="TreeGrafter"/>
</dbReference>
<evidence type="ECO:0000256" key="1">
    <source>
        <dbReference type="SAM" id="MobiDB-lite"/>
    </source>
</evidence>
<dbReference type="RefSeq" id="XP_031851088.1">
    <property type="nucleotide sequence ID" value="XM_031995197.1"/>
</dbReference>
<dbReference type="OrthoDB" id="2333384at2759"/>
<feature type="compositionally biased region" description="Polar residues" evidence="1">
    <location>
        <begin position="10"/>
        <end position="20"/>
    </location>
</feature>
<feature type="compositionally biased region" description="Low complexity" evidence="1">
    <location>
        <begin position="732"/>
        <end position="746"/>
    </location>
</feature>
<proteinExistence type="predicted"/>
<feature type="region of interest" description="Disordered" evidence="1">
    <location>
        <begin position="1"/>
        <end position="21"/>
    </location>
</feature>
<feature type="compositionally biased region" description="Polar residues" evidence="1">
    <location>
        <begin position="990"/>
        <end position="1004"/>
    </location>
</feature>
<organism evidence="3 4">
    <name type="scientific">Magnusiomyces paraingens</name>
    <dbReference type="NCBI Taxonomy" id="2606893"/>
    <lineage>
        <taxon>Eukaryota</taxon>
        <taxon>Fungi</taxon>
        <taxon>Dikarya</taxon>
        <taxon>Ascomycota</taxon>
        <taxon>Saccharomycotina</taxon>
        <taxon>Dipodascomycetes</taxon>
        <taxon>Dipodascales</taxon>
        <taxon>Dipodascaceae</taxon>
        <taxon>Magnusiomyces</taxon>
    </lineage>
</organism>
<feature type="region of interest" description="Disordered" evidence="1">
    <location>
        <begin position="918"/>
        <end position="1006"/>
    </location>
</feature>
<dbReference type="Pfam" id="PF02752">
    <property type="entry name" value="Arrestin_C"/>
    <property type="match status" value="1"/>
</dbReference>
<evidence type="ECO:0000313" key="3">
    <source>
        <dbReference type="EMBL" id="VVT44609.1"/>
    </source>
</evidence>
<evidence type="ECO:0000259" key="2">
    <source>
        <dbReference type="SMART" id="SM01017"/>
    </source>
</evidence>
<sequence>MISSPLLLEPSSQRTRSLSISPSVSLLNPGNLLLSPQTTAQSGHSSVSSGAPSTASAITTTITDDFDITPYCIGTPHTIGTSSSGTIQLQVSLQEEVIYLPCPEANGPSSYREHDNGITADPFSSNTPPVNDPLNENYSPSSSFTNTPDMTSNVVAAATAAAAAAAAAAATSSNTPSLNPVNTASSHNSHNPSDHHHHNNNNNNNDHSARSRSSHRTWLGRRHHESPSSSPSSRTSSTDSNTRSQSPPQSTATTTTTTTAAAGTTQQQQHHTHPSRHVTNLINSALPPDSGPGDMQPAILRGSLVMKLSKPTKIKDISLRFYGKSKSNWLESNYSKDLGVTLPHGPEFQDEVLVNSHTWDFVPNNADATAHPSSIVNLDGVSVVTSDLLGADVAYIRPGASSSSSSGNLSPGLNFKTPLPTPEPSNRRRTSVSSMDILSDNDGDYDDDGDDEDIYSAPHHNHHNHHHHNHHHHHQHHNQRRSSEPQLLSLNHVPFFTPLYFNPPNSGKQSDNQALLSPSFNPVHGTSATTYPAGQYVFHFTLAIDPRTAETIRCPNGTIRYYLVARINRASRFSFATTGHREVTLVRSPPDSFDSTVDSPIAISRDWDNRLHYEIMCPKKYIPLGTSIPLSIKLTPIDKVQVHRVRVQVIEVVNYICAKSDLLQHVEPIRKVTLFQQRAPSTEPKEPKPLQPVTSTSSSLDKNKKKSNLTPGNLLNYLKSPTASTSTKHAPSSTNTNNQSNSLINTTSDLNSDLGELLSATTEISCTLPFVSREDNWDSVASHHFISPPPDSKYFQFLRPDAIHNPFIHVRHRLHVSFRLSKKDSQDSKRRYFEVLIDTPIHFLSKYCKSESIDLPLYEEGNQMTQQQQFQYHQQLLLQYQNELQQYSHGTDASSSAINIPRAYASGEIGSPLVRVVSSDTSHSPTYEGFSQFDTPPTLPPSFDDALADPLLSAPGSPLPPNRQQPLTITGSPLSSSPSSDTGTIRSVPPLSNESRASLASSVVPTEPRAITPPGATAAPTQTLSAAAAAAAAPPPNYADIMRETVPLLRENSNSSGLSGGSSAMSSFNLAGPPSPNVIAPICDSPAPSILSTVSAGVGIGIRAPVPNAAVSATPLYVHNNLSTNGSRLQVHSNYFGRNGLLSTRGEDYTESVQDSDDAERQLFMESMQSSRFNTPGF</sequence>
<dbReference type="GO" id="GO:0070086">
    <property type="term" value="P:ubiquitin-dependent endocytosis"/>
    <property type="evidence" value="ECO:0007669"/>
    <property type="project" value="TreeGrafter"/>
</dbReference>
<feature type="compositionally biased region" description="Basic residues" evidence="1">
    <location>
        <begin position="459"/>
        <end position="480"/>
    </location>
</feature>
<dbReference type="InterPro" id="IPR014752">
    <property type="entry name" value="Arrestin-like_C"/>
</dbReference>
<accession>A0A5E8B0P8</accession>
<feature type="region of interest" description="Disordered" evidence="1">
    <location>
        <begin position="172"/>
        <end position="292"/>
    </location>
</feature>
<dbReference type="Gene3D" id="2.60.40.640">
    <property type="match status" value="2"/>
</dbReference>
<name>A0A5E8B0P8_9ASCO</name>
<feature type="compositionally biased region" description="Low complexity" evidence="1">
    <location>
        <begin position="227"/>
        <end position="269"/>
    </location>
</feature>
<feature type="region of interest" description="Disordered" evidence="1">
    <location>
        <begin position="104"/>
        <end position="146"/>
    </location>
</feature>
<feature type="compositionally biased region" description="Basic residues" evidence="1">
    <location>
        <begin position="210"/>
        <end position="224"/>
    </location>
</feature>
<dbReference type="PANTHER" id="PTHR11188:SF174">
    <property type="entry name" value="ARRESTIN-RELATED TRAFFICKING ADAPTER 10-RELATED"/>
    <property type="match status" value="1"/>
</dbReference>
<feature type="compositionally biased region" description="Low complexity" evidence="1">
    <location>
        <begin position="941"/>
        <end position="956"/>
    </location>
</feature>
<dbReference type="GO" id="GO:0031625">
    <property type="term" value="F:ubiquitin protein ligase binding"/>
    <property type="evidence" value="ECO:0007669"/>
    <property type="project" value="TreeGrafter"/>
</dbReference>